<dbReference type="RefSeq" id="WP_137695947.1">
    <property type="nucleotide sequence ID" value="NZ_CP061336.1"/>
</dbReference>
<dbReference type="Proteomes" id="UP000306409">
    <property type="component" value="Chromosome"/>
</dbReference>
<dbReference type="PANTHER" id="PTHR33392">
    <property type="entry name" value="POLYISOPRENYL-TEICHOIC ACID--PEPTIDOGLYCAN TEICHOIC ACID TRANSFERASE TAGU"/>
    <property type="match status" value="1"/>
</dbReference>
<evidence type="ECO:0000256" key="1">
    <source>
        <dbReference type="ARBA" id="ARBA00006068"/>
    </source>
</evidence>
<feature type="region of interest" description="Disordered" evidence="2">
    <location>
        <begin position="335"/>
        <end position="379"/>
    </location>
</feature>
<dbReference type="InterPro" id="IPR004474">
    <property type="entry name" value="LytR_CpsA_psr"/>
</dbReference>
<feature type="transmembrane region" description="Helical" evidence="3">
    <location>
        <begin position="7"/>
        <end position="29"/>
    </location>
</feature>
<reference evidence="5 6" key="1">
    <citation type="submission" date="2020-09" db="EMBL/GenBank/DDBJ databases">
        <title>Characterization and genome sequencing of Ruminiclostridium sp. nov. MA18.</title>
        <authorList>
            <person name="Rettenmaier R."/>
            <person name="Kowollik M.-L."/>
            <person name="Liebl W."/>
            <person name="Zverlov V."/>
        </authorList>
    </citation>
    <scope>NUCLEOTIDE SEQUENCE [LARGE SCALE GENOMIC DNA]</scope>
    <source>
        <strain evidence="5 6">MA18</strain>
    </source>
</reference>
<dbReference type="NCBIfam" id="TIGR00350">
    <property type="entry name" value="lytR_cpsA_psr"/>
    <property type="match status" value="1"/>
</dbReference>
<evidence type="ECO:0000256" key="2">
    <source>
        <dbReference type="SAM" id="MobiDB-lite"/>
    </source>
</evidence>
<dbReference type="InterPro" id="IPR050922">
    <property type="entry name" value="LytR/CpsA/Psr_CW_biosynth"/>
</dbReference>
<keyword evidence="3" id="KW-1133">Transmembrane helix</keyword>
<keyword evidence="3" id="KW-0472">Membrane</keyword>
<evidence type="ECO:0000256" key="3">
    <source>
        <dbReference type="SAM" id="Phobius"/>
    </source>
</evidence>
<keyword evidence="3" id="KW-0812">Transmembrane</keyword>
<evidence type="ECO:0000313" key="6">
    <source>
        <dbReference type="Proteomes" id="UP000306409"/>
    </source>
</evidence>
<proteinExistence type="inferred from homology"/>
<dbReference type="Gene3D" id="3.40.630.190">
    <property type="entry name" value="LCP protein"/>
    <property type="match status" value="1"/>
</dbReference>
<dbReference type="AlphaFoldDB" id="A0A4V6YE64"/>
<accession>A0A4V6YE64</accession>
<keyword evidence="6" id="KW-1185">Reference proteome</keyword>
<dbReference type="OrthoDB" id="305468at2"/>
<sequence>MNTRKFTYITSIVLGSFLFVLGTIFLFYINTLEPNDGNSPLNDMLAGINSSRNKEPMNFLLLVGDKSSGNTDVMLVANYNPANNQISIVTIPRDTKVKIKHSNVPKINSAYAAGGRNHEGAMYASEIVSNLTGININYYVHINISCIKGITDMLGGVYFDVPAKLRYNDPEQDLYIDLDKGYQLLDGEKVEQLLRFRKPANNLYSAQELKELKEFYDGSDIKRTEMQVKFIKAFISQKVNIQNFPKFNSVINYTFQNIVTNMTLTDALKLTSGVLNIKADYFNSFRLDGEDKLISGGWYYVYNGNFLNIDTNISEPAETIVPLYFHSEHGISTPSELFVPDSKDSEDTQPSKSTKNPPVTKKNPSNSETDTKGTGVDKP</sequence>
<comment type="similarity">
    <text evidence="1">Belongs to the LytR/CpsA/Psr (LCP) family.</text>
</comment>
<dbReference type="EMBL" id="CP061336">
    <property type="protein sequence ID" value="QNU65401.1"/>
    <property type="molecule type" value="Genomic_DNA"/>
</dbReference>
<dbReference type="KEGG" id="rher:EHE19_010670"/>
<name>A0A4V6YE64_9FIRM</name>
<dbReference type="PANTHER" id="PTHR33392:SF6">
    <property type="entry name" value="POLYISOPRENYL-TEICHOIC ACID--PEPTIDOGLYCAN TEICHOIC ACID TRANSFERASE TAGU"/>
    <property type="match status" value="1"/>
</dbReference>
<feature type="compositionally biased region" description="Basic and acidic residues" evidence="2">
    <location>
        <begin position="369"/>
        <end position="379"/>
    </location>
</feature>
<feature type="compositionally biased region" description="Polar residues" evidence="2">
    <location>
        <begin position="348"/>
        <end position="368"/>
    </location>
</feature>
<evidence type="ECO:0000259" key="4">
    <source>
        <dbReference type="Pfam" id="PF03816"/>
    </source>
</evidence>
<protein>
    <submittedName>
        <fullName evidence="5">LCP family protein</fullName>
    </submittedName>
</protein>
<dbReference type="Pfam" id="PF03816">
    <property type="entry name" value="LytR_cpsA_psr"/>
    <property type="match status" value="1"/>
</dbReference>
<feature type="domain" description="Cell envelope-related transcriptional attenuator" evidence="4">
    <location>
        <begin position="70"/>
        <end position="236"/>
    </location>
</feature>
<gene>
    <name evidence="5" type="ORF">EHE19_010670</name>
</gene>
<organism evidence="5 6">
    <name type="scientific">Ruminiclostridium herbifermentans</name>
    <dbReference type="NCBI Taxonomy" id="2488810"/>
    <lineage>
        <taxon>Bacteria</taxon>
        <taxon>Bacillati</taxon>
        <taxon>Bacillota</taxon>
        <taxon>Clostridia</taxon>
        <taxon>Eubacteriales</taxon>
        <taxon>Oscillospiraceae</taxon>
        <taxon>Ruminiclostridium</taxon>
    </lineage>
</organism>
<evidence type="ECO:0000313" key="5">
    <source>
        <dbReference type="EMBL" id="QNU65401.1"/>
    </source>
</evidence>